<dbReference type="Pfam" id="PF03732">
    <property type="entry name" value="Retrotrans_gag"/>
    <property type="match status" value="1"/>
</dbReference>
<reference evidence="2 3" key="1">
    <citation type="journal article" date="2014" name="Agronomy (Basel)">
        <title>A Draft Genome Sequence for Ensete ventricosum, the Drought-Tolerant Tree Against Hunger.</title>
        <authorList>
            <person name="Harrison J."/>
            <person name="Moore K.A."/>
            <person name="Paszkiewicz K."/>
            <person name="Jones T."/>
            <person name="Grant M."/>
            <person name="Ambacheew D."/>
            <person name="Muzemil S."/>
            <person name="Studholme D.J."/>
        </authorList>
    </citation>
    <scope>NUCLEOTIDE SEQUENCE [LARGE SCALE GENOMIC DNA]</scope>
</reference>
<proteinExistence type="predicted"/>
<evidence type="ECO:0000259" key="1">
    <source>
        <dbReference type="Pfam" id="PF03732"/>
    </source>
</evidence>
<dbReference type="PANTHER" id="PTHR33223:SF10">
    <property type="entry name" value="AMINOTRANSFERASE-LIKE PLANT MOBILE DOMAIN-CONTAINING PROTEIN"/>
    <property type="match status" value="1"/>
</dbReference>
<sequence length="291" mass="33416">MKEGHRESSLSSSPFIPEIQDRPILQHFRLPMLEAYDGGSDPMEHVVTFRAQMALYGSSHSIMCRALPMTLCGIARGWYSRLPPTSIRSFDQLVREFEANFLASARLKPTTASLLGMRQKEDEPLGPYLARFTKEIRVIPDAHPSLVIQAFMIGIRPSHFFWFLMECPRATVLETLQRASQYLVAEAQVAKKHEDHKRPTPQGPNPLRIWPEEHDRGCYCRFHRDYDHDTKCYNLKNQIEDLIRHSHLGRYVRKPYEPSPRPKGPVERQINAIVGGPTVGRDNSLARKAYA</sequence>
<dbReference type="AlphaFoldDB" id="A0A426YF43"/>
<dbReference type="PANTHER" id="PTHR33223">
    <property type="entry name" value="CCHC-TYPE DOMAIN-CONTAINING PROTEIN"/>
    <property type="match status" value="1"/>
</dbReference>
<feature type="domain" description="Retrotransposon gag" evidence="1">
    <location>
        <begin position="67"/>
        <end position="156"/>
    </location>
</feature>
<comment type="caution">
    <text evidence="2">The sequence shown here is derived from an EMBL/GenBank/DDBJ whole genome shotgun (WGS) entry which is preliminary data.</text>
</comment>
<organism evidence="2 3">
    <name type="scientific">Ensete ventricosum</name>
    <name type="common">Abyssinian banana</name>
    <name type="synonym">Musa ensete</name>
    <dbReference type="NCBI Taxonomy" id="4639"/>
    <lineage>
        <taxon>Eukaryota</taxon>
        <taxon>Viridiplantae</taxon>
        <taxon>Streptophyta</taxon>
        <taxon>Embryophyta</taxon>
        <taxon>Tracheophyta</taxon>
        <taxon>Spermatophyta</taxon>
        <taxon>Magnoliopsida</taxon>
        <taxon>Liliopsida</taxon>
        <taxon>Zingiberales</taxon>
        <taxon>Musaceae</taxon>
        <taxon>Ensete</taxon>
    </lineage>
</organism>
<dbReference type="Proteomes" id="UP000287651">
    <property type="component" value="Unassembled WGS sequence"/>
</dbReference>
<protein>
    <recommendedName>
        <fullName evidence="1">Retrotransposon gag domain-containing protein</fullName>
    </recommendedName>
</protein>
<dbReference type="EMBL" id="AMZH03012855">
    <property type="protein sequence ID" value="RRT50280.1"/>
    <property type="molecule type" value="Genomic_DNA"/>
</dbReference>
<name>A0A426YF43_ENSVE</name>
<gene>
    <name evidence="2" type="ORF">B296_00027525</name>
</gene>
<dbReference type="InterPro" id="IPR005162">
    <property type="entry name" value="Retrotrans_gag_dom"/>
</dbReference>
<evidence type="ECO:0000313" key="3">
    <source>
        <dbReference type="Proteomes" id="UP000287651"/>
    </source>
</evidence>
<evidence type="ECO:0000313" key="2">
    <source>
        <dbReference type="EMBL" id="RRT50280.1"/>
    </source>
</evidence>
<accession>A0A426YF43</accession>